<reference evidence="1" key="1">
    <citation type="submission" date="2022-10" db="EMBL/GenBank/DDBJ databases">
        <title>Culturing micro-colonial fungi from biological soil crusts in the Mojave desert and describing Neophaeococcomyces mojavensis, and introducing the new genera and species Taxawa tesnikishii.</title>
        <authorList>
            <person name="Kurbessoian T."/>
            <person name="Stajich J.E."/>
        </authorList>
    </citation>
    <scope>NUCLEOTIDE SEQUENCE</scope>
    <source>
        <strain evidence="1">JES_115</strain>
    </source>
</reference>
<name>A0ACC2Z908_9PEZI</name>
<keyword evidence="2" id="KW-1185">Reference proteome</keyword>
<accession>A0ACC2Z908</accession>
<protein>
    <submittedName>
        <fullName evidence="1">Uncharacterized protein</fullName>
    </submittedName>
</protein>
<comment type="caution">
    <text evidence="1">The sequence shown here is derived from an EMBL/GenBank/DDBJ whole genome shotgun (WGS) entry which is preliminary data.</text>
</comment>
<evidence type="ECO:0000313" key="2">
    <source>
        <dbReference type="Proteomes" id="UP001172680"/>
    </source>
</evidence>
<dbReference type="EMBL" id="JAPDRP010000011">
    <property type="protein sequence ID" value="KAJ9643610.1"/>
    <property type="molecule type" value="Genomic_DNA"/>
</dbReference>
<gene>
    <name evidence="1" type="ORF">H2199_004289</name>
</gene>
<dbReference type="Proteomes" id="UP001172680">
    <property type="component" value="Unassembled WGS sequence"/>
</dbReference>
<proteinExistence type="predicted"/>
<evidence type="ECO:0000313" key="1">
    <source>
        <dbReference type="EMBL" id="KAJ9643610.1"/>
    </source>
</evidence>
<organism evidence="1 2">
    <name type="scientific">Coniosporium tulheliwenetii</name>
    <dbReference type="NCBI Taxonomy" id="3383036"/>
    <lineage>
        <taxon>Eukaryota</taxon>
        <taxon>Fungi</taxon>
        <taxon>Dikarya</taxon>
        <taxon>Ascomycota</taxon>
        <taxon>Pezizomycotina</taxon>
        <taxon>Dothideomycetes</taxon>
        <taxon>Dothideomycetes incertae sedis</taxon>
        <taxon>Coniosporium</taxon>
    </lineage>
</organism>
<sequence>MATSTPHDVNSSALVDPDQDIIVPTTIFLEFILDILKLAALCSSLLLLAYASYMGVIALIYGGLAICIGCLALWFCDYVDGEPRLALLGAFPDSEEEEKMEQAEKGGTDSPGSDSSQTLNEDPAGSGGASVKDDENHVEDLEERLHSLQEGFLERDIKVPPGHASQVFGLDDLLEGDLEEMFHTSCAGGSSGGIVDVLSWAAFLGLFTCLLLELFLIMELTLVFELLNVQKLVFDREIVAAFDLLVGLTVKTFLLVLTFVSLCLLFQVDVPRGRDITNRYMDGIAPTQPNIDPNGLLEEPAEAEKNEEAAAAEDDDETTASEDGEEQSTPPFSVPSSPTLASAPSEESQSDRQRHLAVVKHPTQTETVWAAFLCSREIERCSCFSRDAVCGCLGEVKEYVKPTDTPDQAVKIQPARAGQVFDLSVSPDGGDGQLDETPYANCGGLEIARGRSVGQ</sequence>